<sequence>MLTPTEEETRVQHRVADLERRFGDPSEPDNPLGLTALLEADERGELLALAEEELTDFGLNAEFVPREWGGRLDRIDTMGRVLRTVFRRDASLGLGYGATTFLAAIAVWAAGTEDQRRRVAELLLNGGRLAIAYHELAHGNDFVRNEFRAKPTPEGFVLDGAKHVINNVVRAEALVLFSRTDEAAGSRSHSVLLIEKDRLPAGDGYMRYLPRYATVGVRGCQNAGIEFTDCPVGPEALVGELGDGVELALRSFQITRSVLPSMILGGGDTALRTAVSFALDRQLYNRSVLEIPHARATLAGAFTDLLVCDCLALAATRAVHLLPGETSVYAAAVKYLLPKLLTETTYDLSIVLGANFYVRGGEYGAFQKHVRDLPMISLGHAGTAACQATIIPQLARLARTAWFKGAPAPAGLFRLRECLPPLDPSRLALVAGTDALACSLNGAAEAVEEECARRGQGGARVAGAAGAAEYGEALGALAREMEDELRSLQEECAAMTAKDRTVLASPRAYAVADRYALLLAAAACLGVWLQTDDEGFLAGPEWLAAALSRLGKRLGRPLPKLPAGCEDRLLDEVLSRYHEARSYDLYDTPIAG</sequence>
<evidence type="ECO:0000256" key="1">
    <source>
        <dbReference type="ARBA" id="ARBA00001974"/>
    </source>
</evidence>
<dbReference type="Gene3D" id="2.40.110.10">
    <property type="entry name" value="Butyryl-CoA Dehydrogenase, subunit A, domain 2"/>
    <property type="match status" value="1"/>
</dbReference>
<protein>
    <submittedName>
        <fullName evidence="9">Acyl-CoA dehydrogenase family protein</fullName>
        <ecNumber evidence="9">1.-.-.-</ecNumber>
    </submittedName>
</protein>
<dbReference type="Gene3D" id="1.20.140.10">
    <property type="entry name" value="Butyryl-CoA Dehydrogenase, subunit A, domain 3"/>
    <property type="match status" value="1"/>
</dbReference>
<evidence type="ECO:0000256" key="2">
    <source>
        <dbReference type="ARBA" id="ARBA00009347"/>
    </source>
</evidence>
<dbReference type="SUPFAM" id="SSF47203">
    <property type="entry name" value="Acyl-CoA dehydrogenase C-terminal domain-like"/>
    <property type="match status" value="1"/>
</dbReference>
<comment type="similarity">
    <text evidence="2">Belongs to the acyl-CoA dehydrogenase family.</text>
</comment>
<keyword evidence="6" id="KW-1133">Transmembrane helix</keyword>
<feature type="transmembrane region" description="Helical" evidence="6">
    <location>
        <begin position="90"/>
        <end position="111"/>
    </location>
</feature>
<dbReference type="Pfam" id="PF02771">
    <property type="entry name" value="Acyl-CoA_dh_N"/>
    <property type="match status" value="1"/>
</dbReference>
<gene>
    <name evidence="9" type="ORF">NMN56_018510</name>
</gene>
<organism evidence="9 10">
    <name type="scientific">Streptomyces iconiensis</name>
    <dbReference type="NCBI Taxonomy" id="1384038"/>
    <lineage>
        <taxon>Bacteria</taxon>
        <taxon>Bacillati</taxon>
        <taxon>Actinomycetota</taxon>
        <taxon>Actinomycetes</taxon>
        <taxon>Kitasatosporales</taxon>
        <taxon>Streptomycetaceae</taxon>
        <taxon>Streptomyces</taxon>
    </lineage>
</organism>
<dbReference type="InterPro" id="IPR009100">
    <property type="entry name" value="AcylCoA_DH/oxidase_NM_dom_sf"/>
</dbReference>
<reference evidence="9 10" key="1">
    <citation type="submission" date="2023-05" db="EMBL/GenBank/DDBJ databases">
        <title>Streptantibioticus silvisoli sp. nov., acidotolerant actinomycetes 1 from pine litter.</title>
        <authorList>
            <person name="Swiecimska M."/>
            <person name="Golinska P."/>
            <person name="Sangal V."/>
            <person name="Wachnowicz B."/>
            <person name="Goodfellow M."/>
        </authorList>
    </citation>
    <scope>NUCLEOTIDE SEQUENCE [LARGE SCALE GENOMIC DNA]</scope>
    <source>
        <strain evidence="9 10">DSM 42109</strain>
    </source>
</reference>
<dbReference type="Proteomes" id="UP001214441">
    <property type="component" value="Unassembled WGS sequence"/>
</dbReference>
<dbReference type="EC" id="1.-.-.-" evidence="9"/>
<name>A0ABT6ZXX4_9ACTN</name>
<evidence type="ECO:0000259" key="7">
    <source>
        <dbReference type="Pfam" id="PF00441"/>
    </source>
</evidence>
<evidence type="ECO:0000256" key="6">
    <source>
        <dbReference type="SAM" id="Phobius"/>
    </source>
</evidence>
<keyword evidence="6" id="KW-0812">Transmembrane</keyword>
<keyword evidence="6" id="KW-0472">Membrane</keyword>
<dbReference type="PANTHER" id="PTHR43884:SF19">
    <property type="entry name" value="ACYL-COA DEHYDROGENASE FADE4-RELATED"/>
    <property type="match status" value="1"/>
</dbReference>
<keyword evidence="3" id="KW-0285">Flavoprotein</keyword>
<dbReference type="InterPro" id="IPR037069">
    <property type="entry name" value="AcylCoA_DH/ox_N_sf"/>
</dbReference>
<evidence type="ECO:0000256" key="4">
    <source>
        <dbReference type="ARBA" id="ARBA00022827"/>
    </source>
</evidence>
<comment type="cofactor">
    <cofactor evidence="1">
        <name>FAD</name>
        <dbReference type="ChEBI" id="CHEBI:57692"/>
    </cofactor>
</comment>
<feature type="coiled-coil region" evidence="5">
    <location>
        <begin position="471"/>
        <end position="498"/>
    </location>
</feature>
<evidence type="ECO:0000313" key="10">
    <source>
        <dbReference type="Proteomes" id="UP001214441"/>
    </source>
</evidence>
<proteinExistence type="inferred from homology"/>
<dbReference type="GO" id="GO:0016491">
    <property type="term" value="F:oxidoreductase activity"/>
    <property type="evidence" value="ECO:0007669"/>
    <property type="project" value="UniProtKB-KW"/>
</dbReference>
<dbReference type="Gene3D" id="1.10.540.10">
    <property type="entry name" value="Acyl-CoA dehydrogenase/oxidase, N-terminal domain"/>
    <property type="match status" value="1"/>
</dbReference>
<feature type="domain" description="Acyl-CoA dehydrogenase/oxidase N-terminal" evidence="8">
    <location>
        <begin position="40"/>
        <end position="126"/>
    </location>
</feature>
<comment type="caution">
    <text evidence="9">The sequence shown here is derived from an EMBL/GenBank/DDBJ whole genome shotgun (WGS) entry which is preliminary data.</text>
</comment>
<evidence type="ECO:0000256" key="5">
    <source>
        <dbReference type="SAM" id="Coils"/>
    </source>
</evidence>
<dbReference type="RefSeq" id="WP_274041676.1">
    <property type="nucleotide sequence ID" value="NZ_JANCPR020000017.1"/>
</dbReference>
<dbReference type="InterPro" id="IPR013786">
    <property type="entry name" value="AcylCoA_DH/ox_N"/>
</dbReference>
<evidence type="ECO:0000313" key="9">
    <source>
        <dbReference type="EMBL" id="MDJ1133924.1"/>
    </source>
</evidence>
<accession>A0ABT6ZXX4</accession>
<dbReference type="Pfam" id="PF00441">
    <property type="entry name" value="Acyl-CoA_dh_1"/>
    <property type="match status" value="1"/>
</dbReference>
<dbReference type="InterPro" id="IPR046373">
    <property type="entry name" value="Acyl-CoA_Oxase/DH_mid-dom_sf"/>
</dbReference>
<dbReference type="InterPro" id="IPR036250">
    <property type="entry name" value="AcylCo_DH-like_C"/>
</dbReference>
<dbReference type="EMBL" id="JANCPR020000017">
    <property type="protein sequence ID" value="MDJ1133924.1"/>
    <property type="molecule type" value="Genomic_DNA"/>
</dbReference>
<evidence type="ECO:0000256" key="3">
    <source>
        <dbReference type="ARBA" id="ARBA00022630"/>
    </source>
</evidence>
<feature type="domain" description="Acyl-CoA dehydrogenase/oxidase C-terminal" evidence="7">
    <location>
        <begin position="242"/>
        <end position="391"/>
    </location>
</feature>
<keyword evidence="10" id="KW-1185">Reference proteome</keyword>
<keyword evidence="4" id="KW-0274">FAD</keyword>
<keyword evidence="5" id="KW-0175">Coiled coil</keyword>
<evidence type="ECO:0000259" key="8">
    <source>
        <dbReference type="Pfam" id="PF02771"/>
    </source>
</evidence>
<keyword evidence="9" id="KW-0560">Oxidoreductase</keyword>
<dbReference type="InterPro" id="IPR009075">
    <property type="entry name" value="AcylCo_DH/oxidase_C"/>
</dbReference>
<dbReference type="SUPFAM" id="SSF56645">
    <property type="entry name" value="Acyl-CoA dehydrogenase NM domain-like"/>
    <property type="match status" value="1"/>
</dbReference>
<dbReference type="PANTHER" id="PTHR43884">
    <property type="entry name" value="ACYL-COA DEHYDROGENASE"/>
    <property type="match status" value="1"/>
</dbReference>